<dbReference type="SUPFAM" id="SSF46785">
    <property type="entry name" value="Winged helix' DNA-binding domain"/>
    <property type="match status" value="1"/>
</dbReference>
<dbReference type="InterPro" id="IPR015191">
    <property type="entry name" value="SelB_WHD4"/>
</dbReference>
<dbReference type="SUPFAM" id="SSF50447">
    <property type="entry name" value="Translation proteins"/>
    <property type="match status" value="1"/>
</dbReference>
<dbReference type="Pfam" id="PF09107">
    <property type="entry name" value="WHD_3rd_SelB"/>
    <property type="match status" value="1"/>
</dbReference>
<protein>
    <submittedName>
        <fullName evidence="7">Selenocysteine-specific translation elongation factor</fullName>
    </submittedName>
</protein>
<evidence type="ECO:0000259" key="6">
    <source>
        <dbReference type="PROSITE" id="PS51722"/>
    </source>
</evidence>
<dbReference type="Gene3D" id="2.40.30.10">
    <property type="entry name" value="Translation factors"/>
    <property type="match status" value="1"/>
</dbReference>
<dbReference type="GO" id="GO:0003746">
    <property type="term" value="F:translation elongation factor activity"/>
    <property type="evidence" value="ECO:0007669"/>
    <property type="project" value="UniProtKB-KW"/>
</dbReference>
<evidence type="ECO:0000256" key="1">
    <source>
        <dbReference type="ARBA" id="ARBA00004496"/>
    </source>
</evidence>
<keyword evidence="4" id="KW-0648">Protein biosynthesis</keyword>
<evidence type="ECO:0000256" key="5">
    <source>
        <dbReference type="ARBA" id="ARBA00023134"/>
    </source>
</evidence>
<dbReference type="GO" id="GO:0003924">
    <property type="term" value="F:GTPase activity"/>
    <property type="evidence" value="ECO:0007669"/>
    <property type="project" value="InterPro"/>
</dbReference>
<accession>A0A3B0SBC0</accession>
<dbReference type="GO" id="GO:0005829">
    <property type="term" value="C:cytosol"/>
    <property type="evidence" value="ECO:0007669"/>
    <property type="project" value="TreeGrafter"/>
</dbReference>
<evidence type="ECO:0000256" key="3">
    <source>
        <dbReference type="ARBA" id="ARBA00022741"/>
    </source>
</evidence>
<dbReference type="PROSITE" id="PS51722">
    <property type="entry name" value="G_TR_2"/>
    <property type="match status" value="1"/>
</dbReference>
<gene>
    <name evidence="7" type="ORF">MNBD_ACTINO02-2246</name>
</gene>
<comment type="subcellular location">
    <subcellularLocation>
        <location evidence="1">Cytoplasm</location>
    </subcellularLocation>
</comment>
<dbReference type="PANTHER" id="PTHR43721">
    <property type="entry name" value="ELONGATION FACTOR TU-RELATED"/>
    <property type="match status" value="1"/>
</dbReference>
<dbReference type="Pfam" id="PF25461">
    <property type="entry name" value="Beta-barrel_SelB"/>
    <property type="match status" value="1"/>
</dbReference>
<dbReference type="GO" id="GO:0003723">
    <property type="term" value="F:RNA binding"/>
    <property type="evidence" value="ECO:0007669"/>
    <property type="project" value="InterPro"/>
</dbReference>
<dbReference type="InterPro" id="IPR036390">
    <property type="entry name" value="WH_DNA-bd_sf"/>
</dbReference>
<dbReference type="PANTHER" id="PTHR43721:SF22">
    <property type="entry name" value="ELONGATION FACTOR TU, MITOCHONDRIAL"/>
    <property type="match status" value="1"/>
</dbReference>
<dbReference type="CDD" id="cd04171">
    <property type="entry name" value="SelB"/>
    <property type="match status" value="1"/>
</dbReference>
<name>A0A3B0SBC0_9ZZZZ</name>
<keyword evidence="2" id="KW-0963">Cytoplasm</keyword>
<sequence>MPIIATAGHVDHGKSTLVNALTGRDPDRWAEEKERGLTIDLGFAWTTLAESVDVAFVDVPGHERFIKNMLAGIGGLDVALLVVAADGGWMPQTEEHTAVLDLLQIETGVIALSRIDLVDDDLRELAELEIAERIAGTTLDGWPVVAVSAVTGDGINDIRKALLTALESVKHTNSEPHLWVDRSFTVDGAGTVVTGTLTGGPLGLDSKLVTWPSGDAMRIRGLQTMERSVTEVSAGSRVALNLGGVGAESIERGTLLAPPDSFRPTARFLAQIRRVRSVEDVSDRGAYHIHAGSGSWPATLRILEDVNEQGGIALITTDIPVPLHVGDRLIVRDAGRQQVVAGGRVLDPHPAQKSRQFLPTAPLLQRALTDDGQFADTLLAVRGSATIDELRRDTGQLPTTGTTIADSVFTEAHLGQLSQMLIEQVNSYHSRYPLRPGAPKATLAELLDIDLAVVEHLAASNNELQDDGPTVRETVFEITHSPEDEAAWKRARAMLVASGLGVPRVPELGLNEEFLHAVIRAGKLQRITSDLVYLPEQMDEIASRLQNMDDGFGVAQFRDAMDISRRQAVPLLEWLDAHGWTLRRGDSRTVKRRL</sequence>
<dbReference type="InterPro" id="IPR004535">
    <property type="entry name" value="Transl_elong_SelB"/>
</dbReference>
<dbReference type="AlphaFoldDB" id="A0A3B0SBC0"/>
<dbReference type="InterPro" id="IPR009000">
    <property type="entry name" value="Transl_B-barrel_sf"/>
</dbReference>
<dbReference type="Gene3D" id="1.10.10.2770">
    <property type="match status" value="1"/>
</dbReference>
<dbReference type="NCBIfam" id="TIGR00475">
    <property type="entry name" value="selB"/>
    <property type="match status" value="1"/>
</dbReference>
<dbReference type="SUPFAM" id="SSF50465">
    <property type="entry name" value="EF-Tu/eEF-1alpha/eIF2-gamma C-terminal domain"/>
    <property type="match status" value="1"/>
</dbReference>
<keyword evidence="5" id="KW-0342">GTP-binding</keyword>
<dbReference type="EMBL" id="UOEK01000178">
    <property type="protein sequence ID" value="VAW00042.1"/>
    <property type="molecule type" value="Genomic_DNA"/>
</dbReference>
<dbReference type="GO" id="GO:0005525">
    <property type="term" value="F:GTP binding"/>
    <property type="evidence" value="ECO:0007669"/>
    <property type="project" value="UniProtKB-KW"/>
</dbReference>
<dbReference type="InterPro" id="IPR050055">
    <property type="entry name" value="EF-Tu_GTPase"/>
</dbReference>
<dbReference type="Gene3D" id="3.40.50.300">
    <property type="entry name" value="P-loop containing nucleotide triphosphate hydrolases"/>
    <property type="match status" value="1"/>
</dbReference>
<dbReference type="Pfam" id="PF00009">
    <property type="entry name" value="GTP_EFTU"/>
    <property type="match status" value="1"/>
</dbReference>
<evidence type="ECO:0000313" key="7">
    <source>
        <dbReference type="EMBL" id="VAW00042.1"/>
    </source>
</evidence>
<dbReference type="InterPro" id="IPR027417">
    <property type="entry name" value="P-loop_NTPase"/>
</dbReference>
<dbReference type="SUPFAM" id="SSF52540">
    <property type="entry name" value="P-loop containing nucleoside triphosphate hydrolases"/>
    <property type="match status" value="1"/>
</dbReference>
<keyword evidence="3" id="KW-0547">Nucleotide-binding</keyword>
<dbReference type="InterPro" id="IPR057335">
    <property type="entry name" value="Beta-barrel_SelB"/>
</dbReference>
<keyword evidence="7" id="KW-0251">Elongation factor</keyword>
<dbReference type="InterPro" id="IPR036388">
    <property type="entry name" value="WH-like_DNA-bd_sf"/>
</dbReference>
<dbReference type="Gene3D" id="1.10.10.10">
    <property type="entry name" value="Winged helix-like DNA-binding domain superfamily/Winged helix DNA-binding domain"/>
    <property type="match status" value="1"/>
</dbReference>
<proteinExistence type="predicted"/>
<dbReference type="PRINTS" id="PR00315">
    <property type="entry name" value="ELONGATNFCT"/>
</dbReference>
<dbReference type="GO" id="GO:0001514">
    <property type="term" value="P:selenocysteine incorporation"/>
    <property type="evidence" value="ECO:0007669"/>
    <property type="project" value="InterPro"/>
</dbReference>
<reference evidence="7" key="1">
    <citation type="submission" date="2018-06" db="EMBL/GenBank/DDBJ databases">
        <authorList>
            <person name="Zhirakovskaya E."/>
        </authorList>
    </citation>
    <scope>NUCLEOTIDE SEQUENCE</scope>
</reference>
<dbReference type="InterPro" id="IPR000795">
    <property type="entry name" value="T_Tr_GTP-bd_dom"/>
</dbReference>
<evidence type="ECO:0000256" key="2">
    <source>
        <dbReference type="ARBA" id="ARBA00022490"/>
    </source>
</evidence>
<dbReference type="InterPro" id="IPR009001">
    <property type="entry name" value="Transl_elong_EF1A/Init_IF2_C"/>
</dbReference>
<feature type="domain" description="Tr-type G" evidence="6">
    <location>
        <begin position="1"/>
        <end position="170"/>
    </location>
</feature>
<organism evidence="7">
    <name type="scientific">hydrothermal vent metagenome</name>
    <dbReference type="NCBI Taxonomy" id="652676"/>
    <lineage>
        <taxon>unclassified sequences</taxon>
        <taxon>metagenomes</taxon>
        <taxon>ecological metagenomes</taxon>
    </lineage>
</organism>
<evidence type="ECO:0000256" key="4">
    <source>
        <dbReference type="ARBA" id="ARBA00022917"/>
    </source>
</evidence>